<dbReference type="Pfam" id="PF04039">
    <property type="entry name" value="MnhB"/>
    <property type="match status" value="1"/>
</dbReference>
<dbReference type="Proteomes" id="UP001440612">
    <property type="component" value="Chromosome"/>
</dbReference>
<dbReference type="RefSeq" id="WP_341365707.1">
    <property type="nucleotide sequence ID" value="NZ_CP150951.2"/>
</dbReference>
<feature type="transmembrane region" description="Helical" evidence="7">
    <location>
        <begin position="108"/>
        <end position="135"/>
    </location>
</feature>
<organism evidence="9 10">
    <name type="scientific">Yoonia phaeophyticola</name>
    <dbReference type="NCBI Taxonomy" id="3137369"/>
    <lineage>
        <taxon>Bacteria</taxon>
        <taxon>Pseudomonadati</taxon>
        <taxon>Pseudomonadota</taxon>
        <taxon>Alphaproteobacteria</taxon>
        <taxon>Rhodobacterales</taxon>
        <taxon>Paracoccaceae</taxon>
        <taxon>Yoonia</taxon>
    </lineage>
</organism>
<gene>
    <name evidence="9" type="ORF">AABB29_11715</name>
</gene>
<evidence type="ECO:0000256" key="5">
    <source>
        <dbReference type="ARBA" id="ARBA00022989"/>
    </source>
</evidence>
<keyword evidence="4 7" id="KW-0812">Transmembrane</keyword>
<dbReference type="InterPro" id="IPR007182">
    <property type="entry name" value="MnhB"/>
</dbReference>
<evidence type="ECO:0000256" key="3">
    <source>
        <dbReference type="ARBA" id="ARBA00022475"/>
    </source>
</evidence>
<evidence type="ECO:0000256" key="7">
    <source>
        <dbReference type="SAM" id="Phobius"/>
    </source>
</evidence>
<comment type="subcellular location">
    <subcellularLocation>
        <location evidence="1">Cell membrane</location>
        <topology evidence="1">Multi-pass membrane protein</topology>
    </subcellularLocation>
</comment>
<dbReference type="NCBIfam" id="NF009163">
    <property type="entry name" value="PRK12509.1"/>
    <property type="match status" value="1"/>
</dbReference>
<dbReference type="InterPro" id="IPR050622">
    <property type="entry name" value="CPA3_antiporter_subunitB"/>
</dbReference>
<feature type="transmembrane region" description="Helical" evidence="7">
    <location>
        <begin position="67"/>
        <end position="88"/>
    </location>
</feature>
<evidence type="ECO:0000313" key="10">
    <source>
        <dbReference type="Proteomes" id="UP001440612"/>
    </source>
</evidence>
<evidence type="ECO:0000256" key="4">
    <source>
        <dbReference type="ARBA" id="ARBA00022692"/>
    </source>
</evidence>
<proteinExistence type="inferred from homology"/>
<evidence type="ECO:0000313" key="9">
    <source>
        <dbReference type="EMBL" id="WZC47587.1"/>
    </source>
</evidence>
<evidence type="ECO:0000256" key="1">
    <source>
        <dbReference type="ARBA" id="ARBA00004651"/>
    </source>
</evidence>
<comment type="similarity">
    <text evidence="2">Belongs to the CPA3 antiporters (TC 2.A.63) subunit B family.</text>
</comment>
<evidence type="ECO:0000256" key="2">
    <source>
        <dbReference type="ARBA" id="ARBA00009425"/>
    </source>
</evidence>
<keyword evidence="5 7" id="KW-1133">Transmembrane helix</keyword>
<feature type="transmembrane region" description="Helical" evidence="7">
    <location>
        <begin position="36"/>
        <end position="55"/>
    </location>
</feature>
<reference evidence="10" key="1">
    <citation type="submission" date="2024-04" db="EMBL/GenBank/DDBJ databases">
        <title>Phylogenomic analyses of a clade within the roseobacter group suggest taxonomic reassignments of species of the genera Aestuariivita, Citreicella, Loktanella, Nautella, Pelagibaca, Ruegeria, Thalassobius, Thiobacimonas and Tropicibacter, and the proposal o.</title>
        <authorList>
            <person name="Jeon C.O."/>
        </authorList>
    </citation>
    <scope>NUCLEOTIDE SEQUENCE [LARGE SCALE GENOMIC DNA]</scope>
    <source>
        <strain evidence="10">BS5-3</strain>
    </source>
</reference>
<dbReference type="EMBL" id="CP150951">
    <property type="protein sequence ID" value="WZC47587.1"/>
    <property type="molecule type" value="Genomic_DNA"/>
</dbReference>
<evidence type="ECO:0000256" key="6">
    <source>
        <dbReference type="ARBA" id="ARBA00023136"/>
    </source>
</evidence>
<evidence type="ECO:0000259" key="8">
    <source>
        <dbReference type="Pfam" id="PF04039"/>
    </source>
</evidence>
<keyword evidence="3" id="KW-1003">Cell membrane</keyword>
<sequence length="139" mass="14354">MNSVILVAAARLQVVLLLIFSAYMMLRGHNAPGGGFIGGLIAATGFVVYTISCGTKDARAALRFDPASIAGAGLGIALLAGVIAAFWGDAFFTGQWLFIGATETEKGLPLSTVLVFDIGVYLVVLGAVLSIVFALEESD</sequence>
<protein>
    <submittedName>
        <fullName evidence="9">Na+/H+ antiporter subunit B</fullName>
    </submittedName>
</protein>
<name>A0ABZ2V112_9RHOB</name>
<feature type="transmembrane region" description="Helical" evidence="7">
    <location>
        <begin position="5"/>
        <end position="24"/>
    </location>
</feature>
<feature type="domain" description="Na+/H+ antiporter MnhB subunit-related protein" evidence="8">
    <location>
        <begin position="5"/>
        <end position="129"/>
    </location>
</feature>
<accession>A0ABZ2V112</accession>
<dbReference type="PANTHER" id="PTHR33932:SF4">
    <property type="entry name" value="NA(+)_H(+) ANTIPORTER SUBUNIT B"/>
    <property type="match status" value="1"/>
</dbReference>
<dbReference type="PANTHER" id="PTHR33932">
    <property type="entry name" value="NA(+)/H(+) ANTIPORTER SUBUNIT B"/>
    <property type="match status" value="1"/>
</dbReference>
<keyword evidence="6 7" id="KW-0472">Membrane</keyword>
<keyword evidence="10" id="KW-1185">Reference proteome</keyword>